<reference evidence="4" key="1">
    <citation type="submission" date="2016-12" db="EMBL/GenBank/DDBJ databases">
        <authorList>
            <person name="Meng X."/>
        </authorList>
    </citation>
    <scope>NUCLEOTIDE SEQUENCE [LARGE SCALE GENOMIC DNA]</scope>
    <source>
        <strain evidence="4">DSM 20732</strain>
    </source>
</reference>
<keyword evidence="2" id="KW-1133">Transmembrane helix</keyword>
<evidence type="ECO:0000256" key="2">
    <source>
        <dbReference type="SAM" id="Phobius"/>
    </source>
</evidence>
<proteinExistence type="predicted"/>
<evidence type="ECO:0000313" key="3">
    <source>
        <dbReference type="EMBL" id="OKL52178.1"/>
    </source>
</evidence>
<feature type="transmembrane region" description="Helical" evidence="2">
    <location>
        <begin position="6"/>
        <end position="23"/>
    </location>
</feature>
<feature type="region of interest" description="Disordered" evidence="1">
    <location>
        <begin position="82"/>
        <end position="109"/>
    </location>
</feature>
<keyword evidence="4" id="KW-1185">Reference proteome</keyword>
<accession>A0A1Q5PX51</accession>
<gene>
    <name evidence="3" type="ORF">BSZ40_04570</name>
</gene>
<protein>
    <submittedName>
        <fullName evidence="3">Uncharacterized protein</fullName>
    </submittedName>
</protein>
<keyword evidence="2" id="KW-0472">Membrane</keyword>
<keyword evidence="2" id="KW-0812">Transmembrane</keyword>
<organism evidence="3 4">
    <name type="scientific">Buchananella hordeovulneris</name>
    <dbReference type="NCBI Taxonomy" id="52770"/>
    <lineage>
        <taxon>Bacteria</taxon>
        <taxon>Bacillati</taxon>
        <taxon>Actinomycetota</taxon>
        <taxon>Actinomycetes</taxon>
        <taxon>Actinomycetales</taxon>
        <taxon>Actinomycetaceae</taxon>
        <taxon>Buchananella</taxon>
    </lineage>
</organism>
<evidence type="ECO:0000313" key="4">
    <source>
        <dbReference type="Proteomes" id="UP000185612"/>
    </source>
</evidence>
<comment type="caution">
    <text evidence="3">The sequence shown here is derived from an EMBL/GenBank/DDBJ whole genome shotgun (WGS) entry which is preliminary data.</text>
</comment>
<feature type="compositionally biased region" description="Acidic residues" evidence="1">
    <location>
        <begin position="100"/>
        <end position="109"/>
    </location>
</feature>
<dbReference type="InParanoid" id="A0A1Q5PX51"/>
<name>A0A1Q5PX51_9ACTO</name>
<feature type="transmembrane region" description="Helical" evidence="2">
    <location>
        <begin position="35"/>
        <end position="57"/>
    </location>
</feature>
<dbReference type="STRING" id="52770.BSZ40_04570"/>
<evidence type="ECO:0000256" key="1">
    <source>
        <dbReference type="SAM" id="MobiDB-lite"/>
    </source>
</evidence>
<dbReference type="Proteomes" id="UP000185612">
    <property type="component" value="Unassembled WGS sequence"/>
</dbReference>
<dbReference type="AlphaFoldDB" id="A0A1Q5PX51"/>
<dbReference type="EMBL" id="MQVS01000003">
    <property type="protein sequence ID" value="OKL52178.1"/>
    <property type="molecule type" value="Genomic_DNA"/>
</dbReference>
<sequence length="109" mass="11023">MVATTGLLNVGGATMLFIGWLSYISSASRYQAGSIMVVFLGLGMLLAGVACGAGAWFRLAANVEEIGRLVAELPGAPKYLKLQDAPTPGAGGDTAGPELADGDPAEPDI</sequence>